<dbReference type="InterPro" id="IPR000182">
    <property type="entry name" value="GNAT_dom"/>
</dbReference>
<dbReference type="EMBL" id="QPJM01000002">
    <property type="protein sequence ID" value="RCW86110.1"/>
    <property type="molecule type" value="Genomic_DNA"/>
</dbReference>
<accession>A0A368Z0X5</accession>
<dbReference type="AlphaFoldDB" id="A0A368Z0X5"/>
<evidence type="ECO:0000259" key="2">
    <source>
        <dbReference type="PROSITE" id="PS51186"/>
    </source>
</evidence>
<evidence type="ECO:0000313" key="3">
    <source>
        <dbReference type="EMBL" id="RCW86110.1"/>
    </source>
</evidence>
<dbReference type="Proteomes" id="UP000253324">
    <property type="component" value="Unassembled WGS sequence"/>
</dbReference>
<dbReference type="Pfam" id="PF01451">
    <property type="entry name" value="LMWPc"/>
    <property type="match status" value="1"/>
</dbReference>
<evidence type="ECO:0000256" key="1">
    <source>
        <dbReference type="ARBA" id="ARBA00022849"/>
    </source>
</evidence>
<dbReference type="SUPFAM" id="SSF52788">
    <property type="entry name" value="Phosphotyrosine protein phosphatases I"/>
    <property type="match status" value="1"/>
</dbReference>
<dbReference type="Pfam" id="PF13508">
    <property type="entry name" value="Acetyltransf_7"/>
    <property type="match status" value="1"/>
</dbReference>
<dbReference type="CDD" id="cd04301">
    <property type="entry name" value="NAT_SF"/>
    <property type="match status" value="1"/>
</dbReference>
<dbReference type="GO" id="GO:0046685">
    <property type="term" value="P:response to arsenic-containing substance"/>
    <property type="evidence" value="ECO:0007669"/>
    <property type="project" value="UniProtKB-KW"/>
</dbReference>
<dbReference type="Gene3D" id="3.40.50.2300">
    <property type="match status" value="1"/>
</dbReference>
<proteinExistence type="predicted"/>
<sequence length="310" mass="33668">MHDRIYNVLFLCTGNSARSILAESILNTEGKGRFRAYSAGSQPKGEVNPFALKVLDALGYPAEGFRSKSWDEFAEPGAPELDFIFTVCDSAAGEACPVWPGHPMTAHWGIEDPAAVEGADMEKERAFSLAARYMKNRITAFLNLRHDSVDRLWLTTRLQAIGRREGLEAEEINSIDTDFERALQAASLPTGDLAESNGTFFRFADRQGNPVGFGGVEFYGKDALLRSITVSPEAQKHGHGSAITRLLLRYADIQGAETGYLLTTNAAPFQGKLGFRPVDRSLVPAAILASPQASRLCPATASVLTRSVSI</sequence>
<comment type="caution">
    <text evidence="3">The sequence shown here is derived from an EMBL/GenBank/DDBJ whole genome shotgun (WGS) entry which is preliminary data.</text>
</comment>
<organism evidence="3 4">
    <name type="scientific">Phyllobacterium bourgognense</name>
    <dbReference type="NCBI Taxonomy" id="314236"/>
    <lineage>
        <taxon>Bacteria</taxon>
        <taxon>Pseudomonadati</taxon>
        <taxon>Pseudomonadota</taxon>
        <taxon>Alphaproteobacteria</taxon>
        <taxon>Hyphomicrobiales</taxon>
        <taxon>Phyllobacteriaceae</taxon>
        <taxon>Phyllobacterium</taxon>
    </lineage>
</organism>
<dbReference type="CDD" id="cd16345">
    <property type="entry name" value="LMWP_ArsC"/>
    <property type="match status" value="1"/>
</dbReference>
<dbReference type="PROSITE" id="PS51186">
    <property type="entry name" value="GNAT"/>
    <property type="match status" value="1"/>
</dbReference>
<dbReference type="InterPro" id="IPR016181">
    <property type="entry name" value="Acyl_CoA_acyltransferase"/>
</dbReference>
<dbReference type="InterPro" id="IPR036196">
    <property type="entry name" value="Ptyr_pPase_sf"/>
</dbReference>
<dbReference type="SMART" id="SM00226">
    <property type="entry name" value="LMWPc"/>
    <property type="match status" value="1"/>
</dbReference>
<dbReference type="GO" id="GO:0016747">
    <property type="term" value="F:acyltransferase activity, transferring groups other than amino-acyl groups"/>
    <property type="evidence" value="ECO:0007669"/>
    <property type="project" value="InterPro"/>
</dbReference>
<dbReference type="NCBIfam" id="NF040501">
    <property type="entry name" value="resist_ArsN2"/>
    <property type="match status" value="1"/>
</dbReference>
<dbReference type="Gene3D" id="3.40.630.30">
    <property type="match status" value="1"/>
</dbReference>
<evidence type="ECO:0000313" key="4">
    <source>
        <dbReference type="Proteomes" id="UP000253324"/>
    </source>
</evidence>
<dbReference type="PANTHER" id="PTHR43428">
    <property type="entry name" value="ARSENATE REDUCTASE"/>
    <property type="match status" value="1"/>
</dbReference>
<reference evidence="3 4" key="1">
    <citation type="submission" date="2018-07" db="EMBL/GenBank/DDBJ databases">
        <title>Genomic Encyclopedia of Type Strains, Phase III (KMG-III): the genomes of soil and plant-associated and newly described type strains.</title>
        <authorList>
            <person name="Whitman W."/>
        </authorList>
    </citation>
    <scope>NUCLEOTIDE SEQUENCE [LARGE SCALE GENOMIC DNA]</scope>
    <source>
        <strain evidence="3 4">31-25a</strain>
    </source>
</reference>
<feature type="domain" description="N-acetyltransferase" evidence="2">
    <location>
        <begin position="159"/>
        <end position="294"/>
    </location>
</feature>
<dbReference type="SUPFAM" id="SSF55729">
    <property type="entry name" value="Acyl-CoA N-acyltransferases (Nat)"/>
    <property type="match status" value="1"/>
</dbReference>
<dbReference type="InterPro" id="IPR023485">
    <property type="entry name" value="Ptyr_pPase"/>
</dbReference>
<protein>
    <submittedName>
        <fullName evidence="3">Protein-tyrosine-phosphatase</fullName>
    </submittedName>
</protein>
<dbReference type="RefSeq" id="WP_181872345.1">
    <property type="nucleotide sequence ID" value="NZ_QPJM01000002.1"/>
</dbReference>
<dbReference type="PANTHER" id="PTHR43428:SF1">
    <property type="entry name" value="ARSENATE REDUCTASE"/>
    <property type="match status" value="1"/>
</dbReference>
<name>A0A368Z0X5_9HYPH</name>
<keyword evidence="1" id="KW-0059">Arsenical resistance</keyword>
<gene>
    <name evidence="3" type="ORF">C7476_10288</name>
</gene>
<keyword evidence="4" id="KW-1185">Reference proteome</keyword>